<keyword evidence="5" id="KW-1185">Reference proteome</keyword>
<dbReference type="GO" id="GO:0005634">
    <property type="term" value="C:nucleus"/>
    <property type="evidence" value="ECO:0007669"/>
    <property type="project" value="TreeGrafter"/>
</dbReference>
<protein>
    <recommendedName>
        <fullName evidence="3">Methyltransferase type 11 domain-containing protein</fullName>
    </recommendedName>
</protein>
<evidence type="ECO:0000259" key="3">
    <source>
        <dbReference type="Pfam" id="PF08241"/>
    </source>
</evidence>
<evidence type="ECO:0000256" key="1">
    <source>
        <dbReference type="ARBA" id="ARBA00022603"/>
    </source>
</evidence>
<dbReference type="SUPFAM" id="SSF53335">
    <property type="entry name" value="S-adenosyl-L-methionine-dependent methyltransferases"/>
    <property type="match status" value="1"/>
</dbReference>
<dbReference type="InterPro" id="IPR051422">
    <property type="entry name" value="AlkB_tRNA_MeTrf/Diox"/>
</dbReference>
<dbReference type="InterPro" id="IPR029063">
    <property type="entry name" value="SAM-dependent_MTases_sf"/>
</dbReference>
<dbReference type="FunFam" id="3.40.50.150:FF:000966">
    <property type="match status" value="1"/>
</dbReference>
<dbReference type="GO" id="GO:0000049">
    <property type="term" value="F:tRNA binding"/>
    <property type="evidence" value="ECO:0007669"/>
    <property type="project" value="TreeGrafter"/>
</dbReference>
<keyword evidence="1" id="KW-0489">Methyltransferase</keyword>
<dbReference type="Proteomes" id="UP000789390">
    <property type="component" value="Unassembled WGS sequence"/>
</dbReference>
<gene>
    <name evidence="4" type="ORF">DGAL_LOCUS2</name>
</gene>
<dbReference type="PANTHER" id="PTHR13069">
    <property type="entry name" value="ALKYLATED DNA REPAIR PROTEIN ALKB HOMOLOG 8"/>
    <property type="match status" value="1"/>
</dbReference>
<dbReference type="Pfam" id="PF08241">
    <property type="entry name" value="Methyltransf_11"/>
    <property type="match status" value="1"/>
</dbReference>
<sequence>MENPVNFSEEAADNIEKNHVFDVYEQISEHFSETRHSPWPNVNEFIKSFPAGSLLIDIGCGNGKYLNCSKSLFSIGSDRSNNLLKVCRSRGDHQVIIADCRVSPFRDGTADAVICIAVLHHLATEERRLQALKDMSRLLSKGGRALVYVWAKEQKIGTKKSTYLLQKKSEVSKREETYPSAILPVHENRTDFKHTDVLVPWKIKPKTSVCKESGTVIDPPAFLRFYHVFKEGELESLCSGVSNISVCRSYYDEEAGLSTANSFGRFHIASYSLMSGGLIIFMHCSIRLYQGFRVRSNSLRTNYLFQDVIITINQSRPMAKDKTQTIEN</sequence>
<reference evidence="4" key="1">
    <citation type="submission" date="2021-11" db="EMBL/GenBank/DDBJ databases">
        <authorList>
            <person name="Schell T."/>
        </authorList>
    </citation>
    <scope>NUCLEOTIDE SEQUENCE</scope>
    <source>
        <strain evidence="4">M5</strain>
    </source>
</reference>
<dbReference type="OrthoDB" id="271595at2759"/>
<evidence type="ECO:0000256" key="2">
    <source>
        <dbReference type="ARBA" id="ARBA00022679"/>
    </source>
</evidence>
<dbReference type="PANTHER" id="PTHR13069:SF21">
    <property type="entry name" value="ALKYLATED DNA REPAIR PROTEIN ALKB HOMOLOG 8"/>
    <property type="match status" value="1"/>
</dbReference>
<dbReference type="GO" id="GO:0030488">
    <property type="term" value="P:tRNA methylation"/>
    <property type="evidence" value="ECO:0007669"/>
    <property type="project" value="TreeGrafter"/>
</dbReference>
<feature type="domain" description="Methyltransferase type 11" evidence="3">
    <location>
        <begin position="56"/>
        <end position="146"/>
    </location>
</feature>
<name>A0A8J2RKR3_9CRUS</name>
<evidence type="ECO:0000313" key="5">
    <source>
        <dbReference type="Proteomes" id="UP000789390"/>
    </source>
</evidence>
<comment type="caution">
    <text evidence="4">The sequence shown here is derived from an EMBL/GenBank/DDBJ whole genome shotgun (WGS) entry which is preliminary data.</text>
</comment>
<dbReference type="Gene3D" id="3.40.50.150">
    <property type="entry name" value="Vaccinia Virus protein VP39"/>
    <property type="match status" value="1"/>
</dbReference>
<dbReference type="AlphaFoldDB" id="A0A8J2RKR3"/>
<dbReference type="GO" id="GO:0005737">
    <property type="term" value="C:cytoplasm"/>
    <property type="evidence" value="ECO:0007669"/>
    <property type="project" value="TreeGrafter"/>
</dbReference>
<accession>A0A8J2RKR3</accession>
<organism evidence="4 5">
    <name type="scientific">Daphnia galeata</name>
    <dbReference type="NCBI Taxonomy" id="27404"/>
    <lineage>
        <taxon>Eukaryota</taxon>
        <taxon>Metazoa</taxon>
        <taxon>Ecdysozoa</taxon>
        <taxon>Arthropoda</taxon>
        <taxon>Crustacea</taxon>
        <taxon>Branchiopoda</taxon>
        <taxon>Diplostraca</taxon>
        <taxon>Cladocera</taxon>
        <taxon>Anomopoda</taxon>
        <taxon>Daphniidae</taxon>
        <taxon>Daphnia</taxon>
    </lineage>
</organism>
<dbReference type="GO" id="GO:0106335">
    <property type="term" value="F:tRNA (5-carboxymethyluridine(34)-5-O)-methyltransferase activity"/>
    <property type="evidence" value="ECO:0007669"/>
    <property type="project" value="TreeGrafter"/>
</dbReference>
<dbReference type="EMBL" id="CAKKLH010000001">
    <property type="protein sequence ID" value="CAH0097955.1"/>
    <property type="molecule type" value="Genomic_DNA"/>
</dbReference>
<dbReference type="InterPro" id="IPR013216">
    <property type="entry name" value="Methyltransf_11"/>
</dbReference>
<dbReference type="GO" id="GO:0002098">
    <property type="term" value="P:tRNA wobble uridine modification"/>
    <property type="evidence" value="ECO:0007669"/>
    <property type="project" value="TreeGrafter"/>
</dbReference>
<proteinExistence type="predicted"/>
<dbReference type="CDD" id="cd02440">
    <property type="entry name" value="AdoMet_MTases"/>
    <property type="match status" value="1"/>
</dbReference>
<dbReference type="GO" id="GO:0008757">
    <property type="term" value="F:S-adenosylmethionine-dependent methyltransferase activity"/>
    <property type="evidence" value="ECO:0007669"/>
    <property type="project" value="InterPro"/>
</dbReference>
<evidence type="ECO:0000313" key="4">
    <source>
        <dbReference type="EMBL" id="CAH0097955.1"/>
    </source>
</evidence>
<keyword evidence="2" id="KW-0808">Transferase</keyword>